<evidence type="ECO:0000313" key="2">
    <source>
        <dbReference type="EMBL" id="KAF0920498.1"/>
    </source>
</evidence>
<dbReference type="EMBL" id="SPHZ02000005">
    <property type="protein sequence ID" value="KAF0920498.1"/>
    <property type="molecule type" value="Genomic_DNA"/>
</dbReference>
<protein>
    <submittedName>
        <fullName evidence="2">Uncharacterized protein</fullName>
    </submittedName>
</protein>
<evidence type="ECO:0000256" key="1">
    <source>
        <dbReference type="SAM" id="MobiDB-lite"/>
    </source>
</evidence>
<organism evidence="2 3">
    <name type="scientific">Oryza meyeriana var. granulata</name>
    <dbReference type="NCBI Taxonomy" id="110450"/>
    <lineage>
        <taxon>Eukaryota</taxon>
        <taxon>Viridiplantae</taxon>
        <taxon>Streptophyta</taxon>
        <taxon>Embryophyta</taxon>
        <taxon>Tracheophyta</taxon>
        <taxon>Spermatophyta</taxon>
        <taxon>Magnoliopsida</taxon>
        <taxon>Liliopsida</taxon>
        <taxon>Poales</taxon>
        <taxon>Poaceae</taxon>
        <taxon>BOP clade</taxon>
        <taxon>Oryzoideae</taxon>
        <taxon>Oryzeae</taxon>
        <taxon>Oryzinae</taxon>
        <taxon>Oryza</taxon>
        <taxon>Oryza meyeriana</taxon>
    </lineage>
</organism>
<sequence length="76" mass="8564">MSVCHPQEEAAVVADSWHPEEEEETAATDSWNPEEKEEMAETDSWHPEEEETAAPDSWRRRSRRRPILGSAGGGDS</sequence>
<name>A0A6G1E6T9_9ORYZ</name>
<proteinExistence type="predicted"/>
<keyword evidence="3" id="KW-1185">Reference proteome</keyword>
<dbReference type="Proteomes" id="UP000479710">
    <property type="component" value="Unassembled WGS sequence"/>
</dbReference>
<accession>A0A6G1E6T9</accession>
<evidence type="ECO:0000313" key="3">
    <source>
        <dbReference type="Proteomes" id="UP000479710"/>
    </source>
</evidence>
<dbReference type="AlphaFoldDB" id="A0A6G1E6T9"/>
<comment type="caution">
    <text evidence="2">The sequence shown here is derived from an EMBL/GenBank/DDBJ whole genome shotgun (WGS) entry which is preliminary data.</text>
</comment>
<feature type="region of interest" description="Disordered" evidence="1">
    <location>
        <begin position="1"/>
        <end position="76"/>
    </location>
</feature>
<reference evidence="2 3" key="1">
    <citation type="submission" date="2019-11" db="EMBL/GenBank/DDBJ databases">
        <title>Whole genome sequence of Oryza granulata.</title>
        <authorList>
            <person name="Li W."/>
        </authorList>
    </citation>
    <scope>NUCLEOTIDE SEQUENCE [LARGE SCALE GENOMIC DNA]</scope>
    <source>
        <strain evidence="3">cv. Menghai</strain>
        <tissue evidence="2">Leaf</tissue>
    </source>
</reference>
<gene>
    <name evidence="2" type="ORF">E2562_035390</name>
</gene>